<dbReference type="OrthoDB" id="9775392at2"/>
<dbReference type="CDD" id="cd08411">
    <property type="entry name" value="PBP2_OxyR"/>
    <property type="match status" value="1"/>
</dbReference>
<keyword evidence="4" id="KW-0010">Activator</keyword>
<dbReference type="Gene3D" id="3.40.190.10">
    <property type="entry name" value="Periplasmic binding protein-like II"/>
    <property type="match status" value="2"/>
</dbReference>
<evidence type="ECO:0000313" key="8">
    <source>
        <dbReference type="Proteomes" id="UP000054978"/>
    </source>
</evidence>
<dbReference type="AlphaFoldDB" id="A0A158BK98"/>
<protein>
    <submittedName>
        <fullName evidence="7">LysR family transcriptional regulator</fullName>
    </submittedName>
</protein>
<evidence type="ECO:0000256" key="1">
    <source>
        <dbReference type="ARBA" id="ARBA00009437"/>
    </source>
</evidence>
<name>A0A158BK98_9BURK</name>
<evidence type="ECO:0000256" key="4">
    <source>
        <dbReference type="ARBA" id="ARBA00023159"/>
    </source>
</evidence>
<dbReference type="SUPFAM" id="SSF53850">
    <property type="entry name" value="Periplasmic binding protein-like II"/>
    <property type="match status" value="1"/>
</dbReference>
<dbReference type="Pfam" id="PF03466">
    <property type="entry name" value="LysR_substrate"/>
    <property type="match status" value="1"/>
</dbReference>
<dbReference type="Pfam" id="PF00126">
    <property type="entry name" value="HTH_1"/>
    <property type="match status" value="1"/>
</dbReference>
<reference evidence="7" key="1">
    <citation type="submission" date="2016-01" db="EMBL/GenBank/DDBJ databases">
        <authorList>
            <person name="Peeters C."/>
        </authorList>
    </citation>
    <scope>NUCLEOTIDE SEQUENCE [LARGE SCALE GENOMIC DNA]</scope>
    <source>
        <strain evidence="7">LMG 29326</strain>
    </source>
</reference>
<evidence type="ECO:0000259" key="6">
    <source>
        <dbReference type="PROSITE" id="PS50931"/>
    </source>
</evidence>
<keyword evidence="8" id="KW-1185">Reference proteome</keyword>
<dbReference type="GO" id="GO:0032993">
    <property type="term" value="C:protein-DNA complex"/>
    <property type="evidence" value="ECO:0007669"/>
    <property type="project" value="TreeGrafter"/>
</dbReference>
<dbReference type="EMBL" id="FCOB02000015">
    <property type="protein sequence ID" value="SAK70390.1"/>
    <property type="molecule type" value="Genomic_DNA"/>
</dbReference>
<dbReference type="Gene3D" id="1.10.10.10">
    <property type="entry name" value="Winged helix-like DNA-binding domain superfamily/Winged helix DNA-binding domain"/>
    <property type="match status" value="1"/>
</dbReference>
<dbReference type="PRINTS" id="PR00039">
    <property type="entry name" value="HTHLYSR"/>
</dbReference>
<feature type="domain" description="HTH lysR-type" evidence="6">
    <location>
        <begin position="1"/>
        <end position="58"/>
    </location>
</feature>
<dbReference type="PANTHER" id="PTHR30346:SF26">
    <property type="entry name" value="HYDROGEN PEROXIDE-INDUCIBLE GENES ACTIVATOR"/>
    <property type="match status" value="1"/>
</dbReference>
<proteinExistence type="inferred from homology"/>
<dbReference type="Proteomes" id="UP000054978">
    <property type="component" value="Unassembled WGS sequence"/>
</dbReference>
<dbReference type="FunFam" id="1.10.10.10:FF:000001">
    <property type="entry name" value="LysR family transcriptional regulator"/>
    <property type="match status" value="1"/>
</dbReference>
<keyword evidence="5" id="KW-0804">Transcription</keyword>
<evidence type="ECO:0000256" key="5">
    <source>
        <dbReference type="ARBA" id="ARBA00023163"/>
    </source>
</evidence>
<keyword evidence="3" id="KW-0238">DNA-binding</keyword>
<dbReference type="SUPFAM" id="SSF46785">
    <property type="entry name" value="Winged helix' DNA-binding domain"/>
    <property type="match status" value="1"/>
</dbReference>
<sequence length="319" mass="35222">MTLTELKYIVAVARERHFGRAAEACFVSQPTLSVAIKKLEDELNVQIFERGTSEVSVTPIGEQIVTQAQRVLEQTLAIKEIAKQGKDPLVGPLRLGVIYTIGPYLLPTLVKQMIKAVPQMPLMLQENYTLKLIELLKQGEIDVAIMALPFPETGLMVRALYDEPFVVAMPSGHAWENRPKIDPDDLKQETMLLLGSGHCFRDHVLGVCPELMRFSQNADGIQKTFEGSSLETIRHMVASGVGITVLPRMSVSEVRPHAGGIDSGLLSYVPFDEPVPDRRVVLAWRKSFTRMPAIDAICDAIANCNLPGVKKLDMPVAVN</sequence>
<evidence type="ECO:0000313" key="7">
    <source>
        <dbReference type="EMBL" id="SAK70390.1"/>
    </source>
</evidence>
<dbReference type="GO" id="GO:0003677">
    <property type="term" value="F:DNA binding"/>
    <property type="evidence" value="ECO:0007669"/>
    <property type="project" value="UniProtKB-KW"/>
</dbReference>
<organism evidence="7 8">
    <name type="scientific">Caballeronia ptereochthonis</name>
    <dbReference type="NCBI Taxonomy" id="1777144"/>
    <lineage>
        <taxon>Bacteria</taxon>
        <taxon>Pseudomonadati</taxon>
        <taxon>Pseudomonadota</taxon>
        <taxon>Betaproteobacteria</taxon>
        <taxon>Burkholderiales</taxon>
        <taxon>Burkholderiaceae</taxon>
        <taxon>Caballeronia</taxon>
    </lineage>
</organism>
<comment type="caution">
    <text evidence="7">The sequence shown here is derived from an EMBL/GenBank/DDBJ whole genome shotgun (WGS) entry which is preliminary data.</text>
</comment>
<dbReference type="GO" id="GO:0003700">
    <property type="term" value="F:DNA-binding transcription factor activity"/>
    <property type="evidence" value="ECO:0007669"/>
    <property type="project" value="InterPro"/>
</dbReference>
<evidence type="ECO:0000256" key="2">
    <source>
        <dbReference type="ARBA" id="ARBA00023015"/>
    </source>
</evidence>
<gene>
    <name evidence="7" type="ORF">AWB83_03356</name>
</gene>
<dbReference type="PROSITE" id="PS50931">
    <property type="entry name" value="HTH_LYSR"/>
    <property type="match status" value="1"/>
</dbReference>
<keyword evidence="2" id="KW-0805">Transcription regulation</keyword>
<accession>A0A158BK98</accession>
<dbReference type="InterPro" id="IPR036388">
    <property type="entry name" value="WH-like_DNA-bd_sf"/>
</dbReference>
<dbReference type="STRING" id="1777144.AWB83_03356"/>
<dbReference type="RefSeq" id="WP_087046739.1">
    <property type="nucleotide sequence ID" value="NZ_FCOB02000015.1"/>
</dbReference>
<dbReference type="InterPro" id="IPR005119">
    <property type="entry name" value="LysR_subst-bd"/>
</dbReference>
<dbReference type="PANTHER" id="PTHR30346">
    <property type="entry name" value="TRANSCRIPTIONAL DUAL REGULATOR HCAR-RELATED"/>
    <property type="match status" value="1"/>
</dbReference>
<evidence type="ECO:0000256" key="3">
    <source>
        <dbReference type="ARBA" id="ARBA00023125"/>
    </source>
</evidence>
<comment type="similarity">
    <text evidence="1">Belongs to the LysR transcriptional regulatory family.</text>
</comment>
<dbReference type="InterPro" id="IPR036390">
    <property type="entry name" value="WH_DNA-bd_sf"/>
</dbReference>
<dbReference type="InterPro" id="IPR000847">
    <property type="entry name" value="LysR_HTH_N"/>
</dbReference>